<proteinExistence type="predicted"/>
<keyword evidence="1" id="KW-0472">Membrane</keyword>
<feature type="transmembrane region" description="Helical" evidence="1">
    <location>
        <begin position="139"/>
        <end position="160"/>
    </location>
</feature>
<protein>
    <submittedName>
        <fullName evidence="2">Uncharacterized protein</fullName>
    </submittedName>
</protein>
<dbReference type="EMBL" id="FNNZ01000034">
    <property type="protein sequence ID" value="SDX53420.1"/>
    <property type="molecule type" value="Genomic_DNA"/>
</dbReference>
<dbReference type="STRING" id="1058.SAMN05421783_13413"/>
<name>A0A1H3CHC8_THIRO</name>
<feature type="transmembrane region" description="Helical" evidence="1">
    <location>
        <begin position="316"/>
        <end position="341"/>
    </location>
</feature>
<accession>A0A1H3CHC8</accession>
<feature type="transmembrane region" description="Helical" evidence="1">
    <location>
        <begin position="375"/>
        <end position="396"/>
    </location>
</feature>
<feature type="transmembrane region" description="Helical" evidence="1">
    <location>
        <begin position="283"/>
        <end position="309"/>
    </location>
</feature>
<dbReference type="AlphaFoldDB" id="A0A1H3CHC8"/>
<evidence type="ECO:0000313" key="2">
    <source>
        <dbReference type="EMBL" id="SDX53420.1"/>
    </source>
</evidence>
<dbReference type="Proteomes" id="UP000198816">
    <property type="component" value="Unassembled WGS sequence"/>
</dbReference>
<gene>
    <name evidence="2" type="ORF">SAMN05421783_13413</name>
</gene>
<keyword evidence="1" id="KW-0812">Transmembrane</keyword>
<reference evidence="3" key="1">
    <citation type="submission" date="2016-10" db="EMBL/GenBank/DDBJ databases">
        <authorList>
            <person name="Varghese N."/>
            <person name="Submissions S."/>
        </authorList>
    </citation>
    <scope>NUCLEOTIDE SEQUENCE [LARGE SCALE GENOMIC DNA]</scope>
    <source>
        <strain evidence="3">DSM 217</strain>
    </source>
</reference>
<keyword evidence="1" id="KW-1133">Transmembrane helix</keyword>
<sequence>MAVSIMSNTSSVSISDRRTPLIFGLSLIGLILLGAIYFVPIWWVSLTAPNYPPESFPDGVRIHFHMNGVFNGCQKVEKSEITEDEALNCVHEMDTINHYVGMYPISAGGVVERAFAPFLLSMLGVMIVGFAIPGSKTRLAVMGAGFALIVGWMTMTFYTADGLKLNSQGYLSALAFALDQETATPEAEKGLSPAEALIAQMKASLEGDAEPEADSGVPDIDIAGEPDKAALAASLRGAFERDQAKQPAGERLEWTGSGHQLLTWHYGKSLGRYFNNPEEIRPMVGIMSTAAHVVFWGIIGAMLLLLWGARRAQGPLYWLLIIAPIALPLIFILDYSAWLWWYGHNMNAMGAFTVKPFMPTVFGDGKVAQFGTHSYPYWGFGLMLLLSVVLAAATLLRRKQIKSSA</sequence>
<feature type="transmembrane region" description="Helical" evidence="1">
    <location>
        <begin position="21"/>
        <end position="43"/>
    </location>
</feature>
<keyword evidence="3" id="KW-1185">Reference proteome</keyword>
<feature type="transmembrane region" description="Helical" evidence="1">
    <location>
        <begin position="114"/>
        <end position="132"/>
    </location>
</feature>
<evidence type="ECO:0000256" key="1">
    <source>
        <dbReference type="SAM" id="Phobius"/>
    </source>
</evidence>
<evidence type="ECO:0000313" key="3">
    <source>
        <dbReference type="Proteomes" id="UP000198816"/>
    </source>
</evidence>
<organism evidence="2 3">
    <name type="scientific">Thiocapsa roseopersicina</name>
    <dbReference type="NCBI Taxonomy" id="1058"/>
    <lineage>
        <taxon>Bacteria</taxon>
        <taxon>Pseudomonadati</taxon>
        <taxon>Pseudomonadota</taxon>
        <taxon>Gammaproteobacteria</taxon>
        <taxon>Chromatiales</taxon>
        <taxon>Chromatiaceae</taxon>
        <taxon>Thiocapsa</taxon>
    </lineage>
</organism>
<dbReference type="OrthoDB" id="9809859at2"/>